<dbReference type="EMBL" id="MEUJ01000002">
    <property type="protein sequence ID" value="OGC40774.1"/>
    <property type="molecule type" value="Genomic_DNA"/>
</dbReference>
<dbReference type="InterPro" id="IPR052715">
    <property type="entry name" value="RAYT_transposase"/>
</dbReference>
<dbReference type="GO" id="GO:0006313">
    <property type="term" value="P:DNA transposition"/>
    <property type="evidence" value="ECO:0007669"/>
    <property type="project" value="InterPro"/>
</dbReference>
<organism evidence="2 3">
    <name type="scientific">candidate division WOR-1 bacterium RIFOXYC2_FULL_46_14</name>
    <dbReference type="NCBI Taxonomy" id="1802587"/>
    <lineage>
        <taxon>Bacteria</taxon>
        <taxon>Bacillati</taxon>
        <taxon>Saganbacteria</taxon>
    </lineage>
</organism>
<evidence type="ECO:0000313" key="2">
    <source>
        <dbReference type="EMBL" id="OGC40774.1"/>
    </source>
</evidence>
<gene>
    <name evidence="2" type="ORF">A2438_00545</name>
</gene>
<reference evidence="2 3" key="1">
    <citation type="journal article" date="2016" name="Nat. Commun.">
        <title>Thousands of microbial genomes shed light on interconnected biogeochemical processes in an aquifer system.</title>
        <authorList>
            <person name="Anantharaman K."/>
            <person name="Brown C.T."/>
            <person name="Hug L.A."/>
            <person name="Sharon I."/>
            <person name="Castelle C.J."/>
            <person name="Probst A.J."/>
            <person name="Thomas B.C."/>
            <person name="Singh A."/>
            <person name="Wilkins M.J."/>
            <person name="Karaoz U."/>
            <person name="Brodie E.L."/>
            <person name="Williams K.H."/>
            <person name="Hubbard S.S."/>
            <person name="Banfield J.F."/>
        </authorList>
    </citation>
    <scope>NUCLEOTIDE SEQUENCE [LARGE SCALE GENOMIC DNA]</scope>
</reference>
<sequence length="180" mass="20733">MELFKNKYRIGSKRLKGWDYSGAGRYFVTICTGNRVCYFGDVADGKMKLSPIGEIVNDEWYKTEQVRQNVKLDEFVVMPNHLHGIIVITNAVVETPRRGVSTETLKPNSLGSIICQFKSICTKRIWSAGFNDFAWQNRYYDSIIRNDGSLDRIRQYIVNNPIQWGRDRNNPNKAAKCTLV</sequence>
<dbReference type="InterPro" id="IPR036515">
    <property type="entry name" value="Transposase_17_sf"/>
</dbReference>
<protein>
    <recommendedName>
        <fullName evidence="1">Transposase IS200-like domain-containing protein</fullName>
    </recommendedName>
</protein>
<comment type="caution">
    <text evidence="2">The sequence shown here is derived from an EMBL/GenBank/DDBJ whole genome shotgun (WGS) entry which is preliminary data.</text>
</comment>
<dbReference type="SUPFAM" id="SSF143422">
    <property type="entry name" value="Transposase IS200-like"/>
    <property type="match status" value="1"/>
</dbReference>
<feature type="domain" description="Transposase IS200-like" evidence="1">
    <location>
        <begin position="21"/>
        <end position="160"/>
    </location>
</feature>
<evidence type="ECO:0000313" key="3">
    <source>
        <dbReference type="Proteomes" id="UP000179242"/>
    </source>
</evidence>
<proteinExistence type="predicted"/>
<name>A0A1F4U732_UNCSA</name>
<dbReference type="PANTHER" id="PTHR36966:SF1">
    <property type="entry name" value="REP-ASSOCIATED TYROSINE TRANSPOSASE"/>
    <property type="match status" value="1"/>
</dbReference>
<dbReference type="SMART" id="SM01321">
    <property type="entry name" value="Y1_Tnp"/>
    <property type="match status" value="1"/>
</dbReference>
<dbReference type="Gene3D" id="3.30.70.1290">
    <property type="entry name" value="Transposase IS200-like"/>
    <property type="match status" value="1"/>
</dbReference>
<dbReference type="PANTHER" id="PTHR36966">
    <property type="entry name" value="REP-ASSOCIATED TYROSINE TRANSPOSASE"/>
    <property type="match status" value="1"/>
</dbReference>
<dbReference type="InterPro" id="IPR002686">
    <property type="entry name" value="Transposase_17"/>
</dbReference>
<dbReference type="AlphaFoldDB" id="A0A1F4U732"/>
<dbReference type="Proteomes" id="UP000179242">
    <property type="component" value="Unassembled WGS sequence"/>
</dbReference>
<accession>A0A1F4U732</accession>
<dbReference type="GO" id="GO:0004803">
    <property type="term" value="F:transposase activity"/>
    <property type="evidence" value="ECO:0007669"/>
    <property type="project" value="InterPro"/>
</dbReference>
<evidence type="ECO:0000259" key="1">
    <source>
        <dbReference type="SMART" id="SM01321"/>
    </source>
</evidence>
<dbReference type="GO" id="GO:0043565">
    <property type="term" value="F:sequence-specific DNA binding"/>
    <property type="evidence" value="ECO:0007669"/>
    <property type="project" value="TreeGrafter"/>
</dbReference>